<feature type="region of interest" description="Disordered" evidence="1">
    <location>
        <begin position="143"/>
        <end position="173"/>
    </location>
</feature>
<name>A0ABQ2V3W9_9ACTN</name>
<dbReference type="CDD" id="cd07263">
    <property type="entry name" value="VOC_like"/>
    <property type="match status" value="1"/>
</dbReference>
<dbReference type="InterPro" id="IPR029068">
    <property type="entry name" value="Glyas_Bleomycin-R_OHBP_Dase"/>
</dbReference>
<gene>
    <name evidence="3" type="ORF">GCM10010211_34030</name>
</gene>
<evidence type="ECO:0000313" key="3">
    <source>
        <dbReference type="EMBL" id="GGU66004.1"/>
    </source>
</evidence>
<dbReference type="InterPro" id="IPR037523">
    <property type="entry name" value="VOC_core"/>
</dbReference>
<accession>A0ABQ2V3W9</accession>
<dbReference type="PROSITE" id="PS51819">
    <property type="entry name" value="VOC"/>
    <property type="match status" value="1"/>
</dbReference>
<dbReference type="EMBL" id="BMRP01000010">
    <property type="protein sequence ID" value="GGU66004.1"/>
    <property type="molecule type" value="Genomic_DNA"/>
</dbReference>
<dbReference type="PANTHER" id="PTHR36437:SF2">
    <property type="entry name" value="GLYOXALASE_BLEOMYCIN RESISTANCE PROTEIN_DIOXYGENASE"/>
    <property type="match status" value="1"/>
</dbReference>
<evidence type="ECO:0000259" key="2">
    <source>
        <dbReference type="PROSITE" id="PS51819"/>
    </source>
</evidence>
<evidence type="ECO:0000313" key="4">
    <source>
        <dbReference type="Proteomes" id="UP000654471"/>
    </source>
</evidence>
<dbReference type="SUPFAM" id="SSF54593">
    <property type="entry name" value="Glyoxalase/Bleomycin resistance protein/Dihydroxybiphenyl dioxygenase"/>
    <property type="match status" value="1"/>
</dbReference>
<proteinExistence type="predicted"/>
<dbReference type="Proteomes" id="UP000654471">
    <property type="component" value="Unassembled WGS sequence"/>
</dbReference>
<dbReference type="Gene3D" id="3.10.180.10">
    <property type="entry name" value="2,3-Dihydroxybiphenyl 1,2-Dioxygenase, domain 1"/>
    <property type="match status" value="1"/>
</dbReference>
<reference evidence="4" key="1">
    <citation type="journal article" date="2019" name="Int. J. Syst. Evol. Microbiol.">
        <title>The Global Catalogue of Microorganisms (GCM) 10K type strain sequencing project: providing services to taxonomists for standard genome sequencing and annotation.</title>
        <authorList>
            <consortium name="The Broad Institute Genomics Platform"/>
            <consortium name="The Broad Institute Genome Sequencing Center for Infectious Disease"/>
            <person name="Wu L."/>
            <person name="Ma J."/>
        </authorList>
    </citation>
    <scope>NUCLEOTIDE SEQUENCE [LARGE SCALE GENOMIC DNA]</scope>
    <source>
        <strain evidence="4">JCM 3399</strain>
    </source>
</reference>
<keyword evidence="4" id="KW-1185">Reference proteome</keyword>
<dbReference type="PANTHER" id="PTHR36437">
    <property type="entry name" value="GLYOXALASE/BLEOMYCIN RESISTANCE PROTEIN/DIOXYGENASE"/>
    <property type="match status" value="1"/>
</dbReference>
<comment type="caution">
    <text evidence="3">The sequence shown here is derived from an EMBL/GenBank/DDBJ whole genome shotgun (WGS) entry which is preliminary data.</text>
</comment>
<feature type="domain" description="VOC" evidence="2">
    <location>
        <begin position="182"/>
        <end position="313"/>
    </location>
</feature>
<dbReference type="InterPro" id="IPR004360">
    <property type="entry name" value="Glyas_Fos-R_dOase_dom"/>
</dbReference>
<protein>
    <recommendedName>
        <fullName evidence="2">VOC domain-containing protein</fullName>
    </recommendedName>
</protein>
<dbReference type="Pfam" id="PF00903">
    <property type="entry name" value="Glyoxalase"/>
    <property type="match status" value="1"/>
</dbReference>
<evidence type="ECO:0000256" key="1">
    <source>
        <dbReference type="SAM" id="MobiDB-lite"/>
    </source>
</evidence>
<sequence length="314" mass="33504">MPGSAWQVNHPCEVGRPNPSRRYVVRVVDHGEAANNVYLHTPGHLPDGYTTATITAVRHSPRRSPRTATIPKRAARDWSGWTNAVGDPSPPVCGSLPKNRNVIAAACVESVAHSCAMSVPHRQCLVSLSGRATGGGVGGVVSVPGAASGQTRRMGRGHGRIDQESRSAGHGAGSSLLDMNITIHTSSLPHDDPDASLAFYRDVLGFEVRSDVGQGRMRWITVGPAGQPDTSLLLAPPAADPGVTEDERRTISEMMAKGTYGWILLATPDLDATFEKVQAGDTEVVQEPTEQPYGIRDCAFRDPAGNLVRIQELR</sequence>
<organism evidence="3 4">
    <name type="scientific">Streptomyces albospinus</name>
    <dbReference type="NCBI Taxonomy" id="285515"/>
    <lineage>
        <taxon>Bacteria</taxon>
        <taxon>Bacillati</taxon>
        <taxon>Actinomycetota</taxon>
        <taxon>Actinomycetes</taxon>
        <taxon>Kitasatosporales</taxon>
        <taxon>Streptomycetaceae</taxon>
        <taxon>Streptomyces</taxon>
    </lineage>
</organism>